<accession>U1GAS0</accession>
<evidence type="ECO:0000313" key="2">
    <source>
        <dbReference type="Proteomes" id="UP000019373"/>
    </source>
</evidence>
<dbReference type="RefSeq" id="XP_007805528.1">
    <property type="nucleotide sequence ID" value="XM_007807337.1"/>
</dbReference>
<keyword evidence="2" id="KW-1185">Reference proteome</keyword>
<sequence length="141" mass="16222">MPPIDNDLWTVDNAPGVAQLLHAQPFTLHITVQVVLEIQWSPSSIARDLCFTVCDCLLHYLKPFLLLNLRQLSLVHVTIWPPSPDYFRAGLQRGEFGQDDFLDKGKVDPRSDDLDMDCMPWSLFCFLQRLCRHEPDRSVIS</sequence>
<dbReference type="GeneID" id="19241179"/>
<dbReference type="Proteomes" id="UP000019373">
    <property type="component" value="Unassembled WGS sequence"/>
</dbReference>
<gene>
    <name evidence="1" type="ORF">EPUS_06235</name>
</gene>
<dbReference type="EMBL" id="KE721493">
    <property type="protein sequence ID" value="ERF68791.1"/>
    <property type="molecule type" value="Genomic_DNA"/>
</dbReference>
<protein>
    <submittedName>
        <fullName evidence="1">Uncharacterized protein</fullName>
    </submittedName>
</protein>
<reference evidence="2" key="1">
    <citation type="journal article" date="2014" name="BMC Genomics">
        <title>Genome characteristics reveal the impact of lichenization on lichen-forming fungus Endocarpon pusillum Hedwig (Verrucariales, Ascomycota).</title>
        <authorList>
            <person name="Wang Y.-Y."/>
            <person name="Liu B."/>
            <person name="Zhang X.-Y."/>
            <person name="Zhou Q.-M."/>
            <person name="Zhang T."/>
            <person name="Li H."/>
            <person name="Yu Y.-F."/>
            <person name="Zhang X.-L."/>
            <person name="Hao X.-Y."/>
            <person name="Wang M."/>
            <person name="Wang L."/>
            <person name="Wei J.-C."/>
        </authorList>
    </citation>
    <scope>NUCLEOTIDE SEQUENCE [LARGE SCALE GENOMIC DNA]</scope>
    <source>
        <strain evidence="2">Z07020 / HMAS-L-300199</strain>
    </source>
</reference>
<evidence type="ECO:0000313" key="1">
    <source>
        <dbReference type="EMBL" id="ERF68791.1"/>
    </source>
</evidence>
<proteinExistence type="predicted"/>
<name>U1GAS0_ENDPU</name>
<organism evidence="1 2">
    <name type="scientific">Endocarpon pusillum (strain Z07020 / HMAS-L-300199)</name>
    <name type="common">Lichen-forming fungus</name>
    <dbReference type="NCBI Taxonomy" id="1263415"/>
    <lineage>
        <taxon>Eukaryota</taxon>
        <taxon>Fungi</taxon>
        <taxon>Dikarya</taxon>
        <taxon>Ascomycota</taxon>
        <taxon>Pezizomycotina</taxon>
        <taxon>Eurotiomycetes</taxon>
        <taxon>Chaetothyriomycetidae</taxon>
        <taxon>Verrucariales</taxon>
        <taxon>Verrucariaceae</taxon>
        <taxon>Endocarpon</taxon>
    </lineage>
</organism>
<dbReference type="AlphaFoldDB" id="U1GAS0"/>
<dbReference type="HOGENOM" id="CLU_1825267_0_0_1"/>